<organism evidence="1 2">
    <name type="scientific">Pseudonocardia oroxyli</name>
    <dbReference type="NCBI Taxonomy" id="366584"/>
    <lineage>
        <taxon>Bacteria</taxon>
        <taxon>Bacillati</taxon>
        <taxon>Actinomycetota</taxon>
        <taxon>Actinomycetes</taxon>
        <taxon>Pseudonocardiales</taxon>
        <taxon>Pseudonocardiaceae</taxon>
        <taxon>Pseudonocardia</taxon>
    </lineage>
</organism>
<evidence type="ECO:0000313" key="1">
    <source>
        <dbReference type="EMBL" id="SDG72421.1"/>
    </source>
</evidence>
<evidence type="ECO:0000313" key="2">
    <source>
        <dbReference type="Proteomes" id="UP000198967"/>
    </source>
</evidence>
<keyword evidence="2" id="KW-1185">Reference proteome</keyword>
<dbReference type="EMBL" id="FNBE01000014">
    <property type="protein sequence ID" value="SDG72421.1"/>
    <property type="molecule type" value="Genomic_DNA"/>
</dbReference>
<sequence>MGHVEPTLQLVQLVAPVLRLRIGVVGVARALGFFGRLLGAHHRGGYPRRGGLRVRYAEGRVVIAESFASPYSSRNAGSRVVRANSR</sequence>
<dbReference type="Proteomes" id="UP000198967">
    <property type="component" value="Unassembled WGS sequence"/>
</dbReference>
<reference evidence="1 2" key="1">
    <citation type="submission" date="2016-10" db="EMBL/GenBank/DDBJ databases">
        <authorList>
            <person name="de Groot N.N."/>
        </authorList>
    </citation>
    <scope>NUCLEOTIDE SEQUENCE [LARGE SCALE GENOMIC DNA]</scope>
    <source>
        <strain evidence="1 2">CGMCC 4.3143</strain>
    </source>
</reference>
<dbReference type="STRING" id="366584.SAMN05216377_114158"/>
<accession>A0A1G7WKA4</accession>
<proteinExistence type="predicted"/>
<gene>
    <name evidence="1" type="ORF">SAMN05216377_114158</name>
</gene>
<protein>
    <submittedName>
        <fullName evidence="1">Uncharacterized protein</fullName>
    </submittedName>
</protein>
<dbReference type="AlphaFoldDB" id="A0A1G7WKA4"/>
<name>A0A1G7WKA4_PSEOR</name>